<accession>A0AAV2D823</accession>
<dbReference type="EMBL" id="OZ034815">
    <property type="protein sequence ID" value="CAL1369713.1"/>
    <property type="molecule type" value="Genomic_DNA"/>
</dbReference>
<name>A0AAV2D823_9ROSI</name>
<protein>
    <submittedName>
        <fullName evidence="2">Uncharacterized protein</fullName>
    </submittedName>
</protein>
<evidence type="ECO:0000256" key="1">
    <source>
        <dbReference type="SAM" id="MobiDB-lite"/>
    </source>
</evidence>
<gene>
    <name evidence="2" type="ORF">LTRI10_LOCUS12179</name>
</gene>
<sequence>MDYSPFDICLSSSKSPDQVCFAELVLKIRRRCRLESKFIRRRLEQGTPLEKMSTGSGKAAGEDDTWSSKRRWRRLRLELGALPEKTTSIGAR</sequence>
<evidence type="ECO:0000313" key="2">
    <source>
        <dbReference type="EMBL" id="CAL1369713.1"/>
    </source>
</evidence>
<evidence type="ECO:0000313" key="3">
    <source>
        <dbReference type="Proteomes" id="UP001497516"/>
    </source>
</evidence>
<dbReference type="AlphaFoldDB" id="A0AAV2D823"/>
<dbReference type="Proteomes" id="UP001497516">
    <property type="component" value="Chromosome 2"/>
</dbReference>
<keyword evidence="3" id="KW-1185">Reference proteome</keyword>
<reference evidence="2 3" key="1">
    <citation type="submission" date="2024-04" db="EMBL/GenBank/DDBJ databases">
        <authorList>
            <person name="Fracassetti M."/>
        </authorList>
    </citation>
    <scope>NUCLEOTIDE SEQUENCE [LARGE SCALE GENOMIC DNA]</scope>
</reference>
<proteinExistence type="predicted"/>
<feature type="region of interest" description="Disordered" evidence="1">
    <location>
        <begin position="46"/>
        <end position="65"/>
    </location>
</feature>
<organism evidence="2 3">
    <name type="scientific">Linum trigynum</name>
    <dbReference type="NCBI Taxonomy" id="586398"/>
    <lineage>
        <taxon>Eukaryota</taxon>
        <taxon>Viridiplantae</taxon>
        <taxon>Streptophyta</taxon>
        <taxon>Embryophyta</taxon>
        <taxon>Tracheophyta</taxon>
        <taxon>Spermatophyta</taxon>
        <taxon>Magnoliopsida</taxon>
        <taxon>eudicotyledons</taxon>
        <taxon>Gunneridae</taxon>
        <taxon>Pentapetalae</taxon>
        <taxon>rosids</taxon>
        <taxon>fabids</taxon>
        <taxon>Malpighiales</taxon>
        <taxon>Linaceae</taxon>
        <taxon>Linum</taxon>
    </lineage>
</organism>